<dbReference type="EMBL" id="CP064787">
    <property type="protein sequence ID" value="QSG05279.1"/>
    <property type="molecule type" value="Genomic_DNA"/>
</dbReference>
<dbReference type="InterPro" id="IPR001173">
    <property type="entry name" value="Glyco_trans_2-like"/>
</dbReference>
<reference evidence="2" key="1">
    <citation type="submission" date="2020-11" db="EMBL/GenBank/DDBJ databases">
        <title>Carbohydrate-dependent, anaerobic sulfur respiration: A novel catabolism in halophilic archaea.</title>
        <authorList>
            <person name="Sorokin D.Y."/>
            <person name="Messina E."/>
            <person name="Smedile F."/>
            <person name="La Cono V."/>
            <person name="Hallsworth J.E."/>
            <person name="Yakimov M.M."/>
        </authorList>
    </citation>
    <scope>NUCLEOTIDE SEQUENCE</scope>
    <source>
        <strain evidence="2">HSR12-1</strain>
    </source>
</reference>
<gene>
    <name evidence="2" type="ORF">HSR121_0930</name>
</gene>
<dbReference type="Pfam" id="PF00535">
    <property type="entry name" value="Glycos_transf_2"/>
    <property type="match status" value="1"/>
</dbReference>
<evidence type="ECO:0000313" key="2">
    <source>
        <dbReference type="EMBL" id="QSG05279.1"/>
    </source>
</evidence>
<sequence>MQDVTVVVPAYNEAGRIGAVVGELIGDHEVLVVDDGSTDGTAGEARDAGATVVEQPTNRGYIAALKRGFREAETDVVVTYDADGEHRPEDVRRVAEPIETHDLDLVLGARSHVPRPSERLLNRLTRLKVPVSDSGTGLRALRRELAVNLELDTVCTCGTLVLEATAKGARIGEVPIETREIDKPRSIAWGHARQLLYVLRYLRRV</sequence>
<keyword evidence="2" id="KW-0808">Transferase</keyword>
<dbReference type="Proteomes" id="UP000663525">
    <property type="component" value="Chromosome"/>
</dbReference>
<name>A0A897N2F7_9EURY</name>
<dbReference type="PANTHER" id="PTHR48090">
    <property type="entry name" value="UNDECAPRENYL-PHOSPHATE 4-DEOXY-4-FORMAMIDO-L-ARABINOSE TRANSFERASE-RELATED"/>
    <property type="match status" value="1"/>
</dbReference>
<dbReference type="InterPro" id="IPR050256">
    <property type="entry name" value="Glycosyltransferase_2"/>
</dbReference>
<proteinExistence type="predicted"/>
<dbReference type="SUPFAM" id="SSF53448">
    <property type="entry name" value="Nucleotide-diphospho-sugar transferases"/>
    <property type="match status" value="1"/>
</dbReference>
<organism evidence="2 3">
    <name type="scientific">Halapricum desulfuricans</name>
    <dbReference type="NCBI Taxonomy" id="2841257"/>
    <lineage>
        <taxon>Archaea</taxon>
        <taxon>Methanobacteriati</taxon>
        <taxon>Methanobacteriota</taxon>
        <taxon>Stenosarchaea group</taxon>
        <taxon>Halobacteria</taxon>
        <taxon>Halobacteriales</taxon>
        <taxon>Haloarculaceae</taxon>
        <taxon>Halapricum</taxon>
    </lineage>
</organism>
<evidence type="ECO:0000259" key="1">
    <source>
        <dbReference type="Pfam" id="PF00535"/>
    </source>
</evidence>
<dbReference type="PANTHER" id="PTHR48090:SF7">
    <property type="entry name" value="RFBJ PROTEIN"/>
    <property type="match status" value="1"/>
</dbReference>
<dbReference type="GO" id="GO:0016740">
    <property type="term" value="F:transferase activity"/>
    <property type="evidence" value="ECO:0007669"/>
    <property type="project" value="UniProtKB-KW"/>
</dbReference>
<dbReference type="AlphaFoldDB" id="A0A897N2F7"/>
<dbReference type="RefSeq" id="WP_229115047.1">
    <property type="nucleotide sequence ID" value="NZ_CP064787.1"/>
</dbReference>
<protein>
    <submittedName>
        <fullName evidence="2">Glycosyl transferase family 2</fullName>
    </submittedName>
</protein>
<dbReference type="GeneID" id="68854559"/>
<feature type="domain" description="Glycosyltransferase 2-like" evidence="1">
    <location>
        <begin position="5"/>
        <end position="116"/>
    </location>
</feature>
<dbReference type="CDD" id="cd04179">
    <property type="entry name" value="DPM_DPG-synthase_like"/>
    <property type="match status" value="1"/>
</dbReference>
<accession>A0A897N2F7</accession>
<dbReference type="Gene3D" id="3.90.550.10">
    <property type="entry name" value="Spore Coat Polysaccharide Biosynthesis Protein SpsA, Chain A"/>
    <property type="match status" value="1"/>
</dbReference>
<dbReference type="InterPro" id="IPR029044">
    <property type="entry name" value="Nucleotide-diphossugar_trans"/>
</dbReference>
<evidence type="ECO:0000313" key="3">
    <source>
        <dbReference type="Proteomes" id="UP000663525"/>
    </source>
</evidence>